<keyword evidence="1" id="KW-0472">Membrane</keyword>
<feature type="transmembrane region" description="Helical" evidence="1">
    <location>
        <begin position="33"/>
        <end position="52"/>
    </location>
</feature>
<keyword evidence="1" id="KW-0812">Transmembrane</keyword>
<evidence type="ECO:0000313" key="3">
    <source>
        <dbReference type="Proteomes" id="UP001501705"/>
    </source>
</evidence>
<organism evidence="2 3">
    <name type="scientific">Kribbella hippodromi</name>
    <dbReference type="NCBI Taxonomy" id="434347"/>
    <lineage>
        <taxon>Bacteria</taxon>
        <taxon>Bacillati</taxon>
        <taxon>Actinomycetota</taxon>
        <taxon>Actinomycetes</taxon>
        <taxon>Propionibacteriales</taxon>
        <taxon>Kribbellaceae</taxon>
        <taxon>Kribbella</taxon>
    </lineage>
</organism>
<keyword evidence="3" id="KW-1185">Reference proteome</keyword>
<dbReference type="SUPFAM" id="SSF50939">
    <property type="entry name" value="Sialidases"/>
    <property type="match status" value="1"/>
</dbReference>
<gene>
    <name evidence="2" type="ORF">GCM10009804_54920</name>
</gene>
<comment type="caution">
    <text evidence="2">The sequence shown here is derived from an EMBL/GenBank/DDBJ whole genome shotgun (WGS) entry which is preliminary data.</text>
</comment>
<accession>A0ABP4PUJ3</accession>
<proteinExistence type="predicted"/>
<dbReference type="InterPro" id="IPR015943">
    <property type="entry name" value="WD40/YVTN_repeat-like_dom_sf"/>
</dbReference>
<protein>
    <recommendedName>
        <fullName evidence="4">Exo-alpha-sialidase</fullName>
    </recommendedName>
</protein>
<evidence type="ECO:0000256" key="1">
    <source>
        <dbReference type="SAM" id="Phobius"/>
    </source>
</evidence>
<evidence type="ECO:0000313" key="2">
    <source>
        <dbReference type="EMBL" id="GAA1591730.1"/>
    </source>
</evidence>
<evidence type="ECO:0008006" key="4">
    <source>
        <dbReference type="Google" id="ProtNLM"/>
    </source>
</evidence>
<dbReference type="CDD" id="cd15482">
    <property type="entry name" value="Sialidase_non-viral"/>
    <property type="match status" value="1"/>
</dbReference>
<dbReference type="EMBL" id="BAAAPH010000020">
    <property type="protein sequence ID" value="GAA1591730.1"/>
    <property type="molecule type" value="Genomic_DNA"/>
</dbReference>
<name>A0ABP4PUJ3_9ACTN</name>
<sequence>MNVQRLREVLDRGYRRLVDLLARCGLPRSMPPLLVLGVLAVIASLVLAVLTATGHRGEAVADPVVISPAAAGRPGTAVVNASRAQVLSITMVTRNRWAAGWSDCTSGPNCKYAAVIDRDGARATSPEWPVPYVTLKSGNEAIAIAPPREGTLTGDTTMMYQLTYDGPLLTRLRYRLSTSTFQRGEILSDRIVPGRIVVVNPHESSVRMLDTRGTRSPICDQTSRCWVLSGIGRTDVLWTDDGGKTWGSRALDSHNQLGQLAVSPDGRTLVMTAVTVGDNGQTVASMRISTDRGASWRTVDHPPPALNTPPLAFDDGTALMLGGRPNERPRLYRVRDGAANLDRGYPGDLADLEGDAQLMYGFEVPKRRTTEVVLSTDQGANWTKFAPR</sequence>
<keyword evidence="1" id="KW-1133">Transmembrane helix</keyword>
<reference evidence="3" key="1">
    <citation type="journal article" date="2019" name="Int. J. Syst. Evol. Microbiol.">
        <title>The Global Catalogue of Microorganisms (GCM) 10K type strain sequencing project: providing services to taxonomists for standard genome sequencing and annotation.</title>
        <authorList>
            <consortium name="The Broad Institute Genomics Platform"/>
            <consortium name="The Broad Institute Genome Sequencing Center for Infectious Disease"/>
            <person name="Wu L."/>
            <person name="Ma J."/>
        </authorList>
    </citation>
    <scope>NUCLEOTIDE SEQUENCE [LARGE SCALE GENOMIC DNA]</scope>
    <source>
        <strain evidence="3">JCM 15572</strain>
    </source>
</reference>
<dbReference type="Gene3D" id="2.130.10.10">
    <property type="entry name" value="YVTN repeat-like/Quinoprotein amine dehydrogenase"/>
    <property type="match status" value="1"/>
</dbReference>
<dbReference type="Proteomes" id="UP001501705">
    <property type="component" value="Unassembled WGS sequence"/>
</dbReference>
<dbReference type="InterPro" id="IPR036278">
    <property type="entry name" value="Sialidase_sf"/>
</dbReference>